<dbReference type="Pfam" id="PF05066">
    <property type="entry name" value="HARE-HTH"/>
    <property type="match status" value="1"/>
</dbReference>
<evidence type="ECO:0000256" key="2">
    <source>
        <dbReference type="ARBA" id="ARBA00022478"/>
    </source>
</evidence>
<feature type="region of interest" description="Disordered" evidence="7">
    <location>
        <begin position="151"/>
        <end position="174"/>
    </location>
</feature>
<dbReference type="InterPro" id="IPR007759">
    <property type="entry name" value="Asxl_HARE-HTH"/>
</dbReference>
<dbReference type="GO" id="GO:0006351">
    <property type="term" value="P:DNA-templated transcription"/>
    <property type="evidence" value="ECO:0007669"/>
    <property type="project" value="InterPro"/>
</dbReference>
<dbReference type="GO" id="GO:0006355">
    <property type="term" value="P:regulation of DNA-templated transcription"/>
    <property type="evidence" value="ECO:0007669"/>
    <property type="project" value="UniProtKB-UniRule"/>
</dbReference>
<evidence type="ECO:0000313" key="10">
    <source>
        <dbReference type="EMBL" id="OPG16751.1"/>
    </source>
</evidence>
<evidence type="ECO:0000256" key="6">
    <source>
        <dbReference type="HAMAP-Rule" id="MF_00357"/>
    </source>
</evidence>
<dbReference type="GO" id="GO:0003899">
    <property type="term" value="F:DNA-directed RNA polymerase activity"/>
    <property type="evidence" value="ECO:0007669"/>
    <property type="project" value="UniProtKB-UniRule"/>
</dbReference>
<sequence length="174" mass="20120">MAESLRVDRDREALLEIPLVDIAYQILLQGKEPYYYRDLMAKVAELRGLTQEEINMVIARLYTDINIDVRFVCIGDNVWGLRSWYPLDKAAERGAGKRFVRKEVLGFDDEDDEEIVEIDEELLDEEPPYTFGDDDAPFADEEDEIDAEADFIEEGPEVEEEVDVEDDAEDEDVF</sequence>
<comment type="function">
    <text evidence="6">Participates in both the initiation and recycling phases of transcription. In the presence of the delta subunit, RNAP displays an increased specificity of transcription, a decreased affinity for nucleic acids, and an increased efficiency of RNA synthesis because of enhanced recycling.</text>
</comment>
<dbReference type="HAMAP" id="MF_00357">
    <property type="entry name" value="RNApol_bact_RpoE"/>
    <property type="match status" value="1"/>
</dbReference>
<dbReference type="AlphaFoldDB" id="A0A162U6G4"/>
<feature type="domain" description="HTH HARE-type" evidence="8">
    <location>
        <begin position="17"/>
        <end position="84"/>
    </location>
</feature>
<evidence type="ECO:0000256" key="3">
    <source>
        <dbReference type="ARBA" id="ARBA00022679"/>
    </source>
</evidence>
<evidence type="ECO:0000256" key="4">
    <source>
        <dbReference type="ARBA" id="ARBA00022695"/>
    </source>
</evidence>
<dbReference type="RefSeq" id="WP_067564143.1">
    <property type="nucleotide sequence ID" value="NZ_LSUQ01000018.1"/>
</dbReference>
<dbReference type="PROSITE" id="PS51913">
    <property type="entry name" value="HTH_HARE"/>
    <property type="match status" value="1"/>
</dbReference>
<dbReference type="InterPro" id="IPR038087">
    <property type="entry name" value="RNAP_delta_N_dom_sf"/>
</dbReference>
<reference evidence="10 12" key="2">
    <citation type="submission" date="2017-02" db="EMBL/GenBank/DDBJ databases">
        <title>Draft genome of Acidibacillus ferrooxidans Huett2.</title>
        <authorList>
            <person name="Schopf S."/>
        </authorList>
    </citation>
    <scope>NUCLEOTIDE SEQUENCE [LARGE SCALE GENOMIC DNA]</scope>
    <source>
        <strain evidence="10 12">Huett2</strain>
    </source>
</reference>
<dbReference type="InterPro" id="IPR029757">
    <property type="entry name" value="RpoE"/>
</dbReference>
<dbReference type="Proteomes" id="UP000077421">
    <property type="component" value="Unassembled WGS sequence"/>
</dbReference>
<keyword evidence="2 6" id="KW-0240">DNA-directed RNA polymerase</keyword>
<evidence type="ECO:0000313" key="12">
    <source>
        <dbReference type="Proteomes" id="UP000190229"/>
    </source>
</evidence>
<evidence type="ECO:0000313" key="11">
    <source>
        <dbReference type="Proteomes" id="UP000077421"/>
    </source>
</evidence>
<comment type="similarity">
    <text evidence="1 6">Belongs to the RpoE family.</text>
</comment>
<keyword evidence="12" id="KW-1185">Reference proteome</keyword>
<keyword evidence="5 6" id="KW-0804">Transcription</keyword>
<evidence type="ECO:0000313" key="9">
    <source>
        <dbReference type="EMBL" id="OAG94022.1"/>
    </source>
</evidence>
<keyword evidence="3 6" id="KW-0808">Transferase</keyword>
<organism evidence="10 12">
    <name type="scientific">Ferroacidibacillus organovorans</name>
    <dbReference type="NCBI Taxonomy" id="1765683"/>
    <lineage>
        <taxon>Bacteria</taxon>
        <taxon>Bacillati</taxon>
        <taxon>Bacillota</taxon>
        <taxon>Bacilli</taxon>
        <taxon>Bacillales</taxon>
        <taxon>Alicyclobacillaceae</taxon>
        <taxon>Ferroacidibacillus</taxon>
    </lineage>
</organism>
<proteinExistence type="inferred from homology"/>
<dbReference type="Proteomes" id="UP000190229">
    <property type="component" value="Unassembled WGS sequence"/>
</dbReference>
<dbReference type="STRING" id="1765683.B2M26_05170"/>
<accession>A0A162U6G4</accession>
<dbReference type="EMBL" id="LSUQ01000018">
    <property type="protein sequence ID" value="OAG94022.1"/>
    <property type="molecule type" value="Genomic_DNA"/>
</dbReference>
<name>A0A162U6G4_9BACL</name>
<evidence type="ECO:0000259" key="8">
    <source>
        <dbReference type="PROSITE" id="PS51913"/>
    </source>
</evidence>
<comment type="subunit">
    <text evidence="6">RNAP is composed of a core of 2 alpha, a beta and a beta' subunits. The core is associated with a delta subunit and one of several sigma factors.</text>
</comment>
<dbReference type="Gene3D" id="1.10.10.1250">
    <property type="entry name" value="RNA polymerase, subunit delta, N-terminal domain"/>
    <property type="match status" value="1"/>
</dbReference>
<dbReference type="NCBIfam" id="TIGR04567">
    <property type="entry name" value="RNAP_delt_lowGC"/>
    <property type="match status" value="1"/>
</dbReference>
<dbReference type="EMBL" id="MWPS01000014">
    <property type="protein sequence ID" value="OPG16751.1"/>
    <property type="molecule type" value="Genomic_DNA"/>
</dbReference>
<evidence type="ECO:0000256" key="7">
    <source>
        <dbReference type="SAM" id="MobiDB-lite"/>
    </source>
</evidence>
<dbReference type="OrthoDB" id="401223at2"/>
<protein>
    <recommendedName>
        <fullName evidence="6">Probable DNA-directed RNA polymerase subunit delta</fullName>
    </recommendedName>
    <alternativeName>
        <fullName evidence="6">RNAP delta factor</fullName>
    </alternativeName>
</protein>
<dbReference type="GO" id="GO:0000428">
    <property type="term" value="C:DNA-directed RNA polymerase complex"/>
    <property type="evidence" value="ECO:0007669"/>
    <property type="project" value="UniProtKB-KW"/>
</dbReference>
<comment type="caution">
    <text evidence="10">The sequence shown here is derived from an EMBL/GenBank/DDBJ whole genome shotgun (WGS) entry which is preliminary data.</text>
</comment>
<reference evidence="9 11" key="1">
    <citation type="submission" date="2016-02" db="EMBL/GenBank/DDBJ databases">
        <title>Draft genome sequence of Acidibacillus ferrooxidans SLC66.</title>
        <authorList>
            <person name="Oliveira G."/>
            <person name="Nancucheo I."/>
            <person name="Dall'Agnol H."/>
            <person name="Johnson B."/>
            <person name="Oliveira R."/>
            <person name="Nunes G.L."/>
            <person name="Tzotzos G."/>
            <person name="Orellana S.C."/>
            <person name="Salim A.C."/>
            <person name="Araujo F.M."/>
        </authorList>
    </citation>
    <scope>NUCLEOTIDE SEQUENCE [LARGE SCALE GENOMIC DNA]</scope>
    <source>
        <strain evidence="9 11">SLC66</strain>
    </source>
</reference>
<gene>
    <name evidence="6" type="primary">rpoE</name>
    <name evidence="9" type="ORF">AYW79_07810</name>
    <name evidence="10" type="ORF">B2M26_05170</name>
</gene>
<evidence type="ECO:0000256" key="1">
    <source>
        <dbReference type="ARBA" id="ARBA00009828"/>
    </source>
</evidence>
<keyword evidence="4 6" id="KW-0548">Nucleotidyltransferase</keyword>
<evidence type="ECO:0000256" key="5">
    <source>
        <dbReference type="ARBA" id="ARBA00023163"/>
    </source>
</evidence>